<reference evidence="2 3" key="1">
    <citation type="submission" date="2024-06" db="EMBL/GenBank/DDBJ databases">
        <title>The Natural Products Discovery Center: Release of the First 8490 Sequenced Strains for Exploring Actinobacteria Biosynthetic Diversity.</title>
        <authorList>
            <person name="Kalkreuter E."/>
            <person name="Kautsar S.A."/>
            <person name="Yang D."/>
            <person name="Bader C.D."/>
            <person name="Teijaro C.N."/>
            <person name="Fluegel L."/>
            <person name="Davis C.M."/>
            <person name="Simpson J.R."/>
            <person name="Lauterbach L."/>
            <person name="Steele A.D."/>
            <person name="Gui C."/>
            <person name="Meng S."/>
            <person name="Li G."/>
            <person name="Viehrig K."/>
            <person name="Ye F."/>
            <person name="Su P."/>
            <person name="Kiefer A.F."/>
            <person name="Nichols A."/>
            <person name="Cepeda A.J."/>
            <person name="Yan W."/>
            <person name="Fan B."/>
            <person name="Jiang Y."/>
            <person name="Adhikari A."/>
            <person name="Zheng C.-J."/>
            <person name="Schuster L."/>
            <person name="Cowan T.M."/>
            <person name="Smanski M.J."/>
            <person name="Chevrette M.G."/>
            <person name="De Carvalho L.P.S."/>
            <person name="Shen B."/>
        </authorList>
    </citation>
    <scope>NUCLEOTIDE SEQUENCE [LARGE SCALE GENOMIC DNA]</scope>
    <source>
        <strain evidence="2 3">NPDC047833</strain>
    </source>
</reference>
<feature type="region of interest" description="Disordered" evidence="1">
    <location>
        <begin position="1"/>
        <end position="65"/>
    </location>
</feature>
<dbReference type="EMBL" id="JBEYRS010000014">
    <property type="protein sequence ID" value="MEW2365969.1"/>
    <property type="molecule type" value="Genomic_DNA"/>
</dbReference>
<proteinExistence type="predicted"/>
<name>A0ABV3M2P7_9ACTN</name>
<comment type="caution">
    <text evidence="2">The sequence shown here is derived from an EMBL/GenBank/DDBJ whole genome shotgun (WGS) entry which is preliminary data.</text>
</comment>
<feature type="compositionally biased region" description="Basic residues" evidence="1">
    <location>
        <begin position="1"/>
        <end position="12"/>
    </location>
</feature>
<evidence type="ECO:0000256" key="1">
    <source>
        <dbReference type="SAM" id="MobiDB-lite"/>
    </source>
</evidence>
<gene>
    <name evidence="2" type="ORF">AB0887_28995</name>
</gene>
<organism evidence="2 3">
    <name type="scientific">Streptomyces huasconensis</name>
    <dbReference type="NCBI Taxonomy" id="1854574"/>
    <lineage>
        <taxon>Bacteria</taxon>
        <taxon>Bacillati</taxon>
        <taxon>Actinomycetota</taxon>
        <taxon>Actinomycetes</taxon>
        <taxon>Kitasatosporales</taxon>
        <taxon>Streptomycetaceae</taxon>
        <taxon>Streptomyces</taxon>
    </lineage>
</organism>
<accession>A0ABV3M2P7</accession>
<evidence type="ECO:0000313" key="3">
    <source>
        <dbReference type="Proteomes" id="UP001553843"/>
    </source>
</evidence>
<sequence length="65" mass="6925">MAAHLLPRRRRVRADQADPLGQFPGVDVDDSLDELGDRVQSGAGAGAGDGRAADGDQVRRVFPRL</sequence>
<protein>
    <submittedName>
        <fullName evidence="2">Uncharacterized protein</fullName>
    </submittedName>
</protein>
<dbReference type="Proteomes" id="UP001553843">
    <property type="component" value="Unassembled WGS sequence"/>
</dbReference>
<dbReference type="RefSeq" id="WP_359782834.1">
    <property type="nucleotide sequence ID" value="NZ_JBEYRR010000012.1"/>
</dbReference>
<keyword evidence="3" id="KW-1185">Reference proteome</keyword>
<evidence type="ECO:0000313" key="2">
    <source>
        <dbReference type="EMBL" id="MEW2365969.1"/>
    </source>
</evidence>